<evidence type="ECO:0000256" key="2">
    <source>
        <dbReference type="SAM" id="SignalP"/>
    </source>
</evidence>
<comment type="caution">
    <text evidence="3">The sequence shown here is derived from an EMBL/GenBank/DDBJ whole genome shotgun (WGS) entry which is preliminary data.</text>
</comment>
<accession>A0A8H7IDU1</accession>
<feature type="signal peptide" evidence="2">
    <location>
        <begin position="1"/>
        <end position="20"/>
    </location>
</feature>
<feature type="chain" id="PRO_5034656105" evidence="2">
    <location>
        <begin position="21"/>
        <end position="280"/>
    </location>
</feature>
<evidence type="ECO:0000256" key="1">
    <source>
        <dbReference type="SAM" id="MobiDB-lite"/>
    </source>
</evidence>
<sequence>MVSLSFKVLAAMVAAAAVQANSEFELEARDWEARRLVPRNFELLTTKLTLLVHKDSFKTVTKYKTVTVTADCGATTTFVIRSGPQFHRNVLSPDGDLVHNGQYCPTTTTDSFPLPTLTDPTTSSDTFTIPSDTLTAGPSVTDTGATSLPTSSFTDTIGVPGGNATTDPGATTTAGTETALPTFSDTVVPSGTVAGGSNATDPFGSPTSDPLASPTSDPFATTTTITSDPLASPTSTPAADPLGIFGPSTETTDVTLVTDPTAPTPTAPSIAKRMKIGRWN</sequence>
<keyword evidence="2" id="KW-0732">Signal</keyword>
<name>A0A8H7IDU1_9AGAM</name>
<dbReference type="AlphaFoldDB" id="A0A8H7IDU1"/>
<organism evidence="3 4">
    <name type="scientific">Rhizoctonia solani</name>
    <dbReference type="NCBI Taxonomy" id="456999"/>
    <lineage>
        <taxon>Eukaryota</taxon>
        <taxon>Fungi</taxon>
        <taxon>Dikarya</taxon>
        <taxon>Basidiomycota</taxon>
        <taxon>Agaricomycotina</taxon>
        <taxon>Agaricomycetes</taxon>
        <taxon>Cantharellales</taxon>
        <taxon>Ceratobasidiaceae</taxon>
        <taxon>Rhizoctonia</taxon>
    </lineage>
</organism>
<reference evidence="3" key="1">
    <citation type="submission" date="2020-09" db="EMBL/GenBank/DDBJ databases">
        <title>Comparative genome analyses of four rice-infecting Rhizoctonia solani isolates reveal extensive enrichment of homogalacturonan modification genes.</title>
        <authorList>
            <person name="Lee D.-Y."/>
            <person name="Jeon J."/>
            <person name="Kim K.-T."/>
            <person name="Cheong K."/>
            <person name="Song H."/>
            <person name="Choi G."/>
            <person name="Ko J."/>
            <person name="Opiyo S.O."/>
            <person name="Zuo S."/>
            <person name="Madhav S."/>
            <person name="Lee Y.-H."/>
            <person name="Wang G.-L."/>
        </authorList>
    </citation>
    <scope>NUCLEOTIDE SEQUENCE</scope>
    <source>
        <strain evidence="3">AG1-IA B2</strain>
    </source>
</reference>
<feature type="region of interest" description="Disordered" evidence="1">
    <location>
        <begin position="258"/>
        <end position="280"/>
    </location>
</feature>
<feature type="region of interest" description="Disordered" evidence="1">
    <location>
        <begin position="192"/>
        <end position="237"/>
    </location>
</feature>
<gene>
    <name evidence="3" type="ORF">RHS01_06088</name>
</gene>
<protein>
    <submittedName>
        <fullName evidence="3">Uncharacterized protein</fullName>
    </submittedName>
</protein>
<feature type="compositionally biased region" description="Polar residues" evidence="1">
    <location>
        <begin position="134"/>
        <end position="155"/>
    </location>
</feature>
<evidence type="ECO:0000313" key="3">
    <source>
        <dbReference type="EMBL" id="KAF8754525.1"/>
    </source>
</evidence>
<proteinExistence type="predicted"/>
<dbReference type="EMBL" id="JACYCF010000010">
    <property type="protein sequence ID" value="KAF8754525.1"/>
    <property type="molecule type" value="Genomic_DNA"/>
</dbReference>
<dbReference type="Proteomes" id="UP000614334">
    <property type="component" value="Unassembled WGS sequence"/>
</dbReference>
<evidence type="ECO:0000313" key="4">
    <source>
        <dbReference type="Proteomes" id="UP000614334"/>
    </source>
</evidence>
<feature type="region of interest" description="Disordered" evidence="1">
    <location>
        <begin position="128"/>
        <end position="167"/>
    </location>
</feature>